<dbReference type="PANTHER" id="PTHR10285">
    <property type="entry name" value="URIDINE KINASE"/>
    <property type="match status" value="1"/>
</dbReference>
<protein>
    <submittedName>
        <fullName evidence="2">Pantothenate kinase</fullName>
    </submittedName>
</protein>
<dbReference type="SMART" id="SM00382">
    <property type="entry name" value="AAA"/>
    <property type="match status" value="1"/>
</dbReference>
<dbReference type="AlphaFoldDB" id="A0A7W8U7M0"/>
<dbReference type="EMBL" id="JACHBK010000001">
    <property type="protein sequence ID" value="MBB5533694.1"/>
    <property type="molecule type" value="Genomic_DNA"/>
</dbReference>
<feature type="domain" description="AAA+ ATPase" evidence="1">
    <location>
        <begin position="20"/>
        <end position="175"/>
    </location>
</feature>
<evidence type="ECO:0000313" key="3">
    <source>
        <dbReference type="Proteomes" id="UP000585507"/>
    </source>
</evidence>
<evidence type="ECO:0000313" key="2">
    <source>
        <dbReference type="EMBL" id="MBB5533694.1"/>
    </source>
</evidence>
<dbReference type="NCBIfam" id="NF006746">
    <property type="entry name" value="PRK09270.1-5"/>
    <property type="match status" value="1"/>
</dbReference>
<dbReference type="Pfam" id="PF03308">
    <property type="entry name" value="MeaB"/>
    <property type="match status" value="1"/>
</dbReference>
<evidence type="ECO:0000259" key="1">
    <source>
        <dbReference type="SMART" id="SM00382"/>
    </source>
</evidence>
<dbReference type="SUPFAM" id="SSF52540">
    <property type="entry name" value="P-loop containing nucleoside triphosphate hydrolases"/>
    <property type="match status" value="1"/>
</dbReference>
<name>A0A7W8U7M0_9HYPH</name>
<accession>A0A7W8U7M0</accession>
<dbReference type="InterPro" id="IPR027417">
    <property type="entry name" value="P-loop_NTPase"/>
</dbReference>
<dbReference type="Proteomes" id="UP000585507">
    <property type="component" value="Unassembled WGS sequence"/>
</dbReference>
<organism evidence="2 3">
    <name type="scientific">Rhizobium giardinii</name>
    <dbReference type="NCBI Taxonomy" id="56731"/>
    <lineage>
        <taxon>Bacteria</taxon>
        <taxon>Pseudomonadati</taxon>
        <taxon>Pseudomonadota</taxon>
        <taxon>Alphaproteobacteria</taxon>
        <taxon>Hyphomicrobiales</taxon>
        <taxon>Rhizobiaceae</taxon>
        <taxon>Rhizobium/Agrobacterium group</taxon>
        <taxon>Rhizobium</taxon>
    </lineage>
</organism>
<dbReference type="InterPro" id="IPR003593">
    <property type="entry name" value="AAA+_ATPase"/>
</dbReference>
<reference evidence="2 3" key="1">
    <citation type="submission" date="2020-08" db="EMBL/GenBank/DDBJ databases">
        <title>Genomic Encyclopedia of Type Strains, Phase IV (KMG-V): Genome sequencing to study the core and pangenomes of soil and plant-associated prokaryotes.</title>
        <authorList>
            <person name="Whitman W."/>
        </authorList>
    </citation>
    <scope>NUCLEOTIDE SEQUENCE [LARGE SCALE GENOMIC DNA]</scope>
    <source>
        <strain evidence="2 3">SEMIA 4084</strain>
    </source>
</reference>
<keyword evidence="2" id="KW-0418">Kinase</keyword>
<proteinExistence type="predicted"/>
<dbReference type="GO" id="GO:0016301">
    <property type="term" value="F:kinase activity"/>
    <property type="evidence" value="ECO:0007669"/>
    <property type="project" value="UniProtKB-KW"/>
</dbReference>
<dbReference type="Gene3D" id="3.40.50.300">
    <property type="entry name" value="P-loop containing nucleotide triphosphate hydrolases"/>
    <property type="match status" value="1"/>
</dbReference>
<keyword evidence="3" id="KW-1185">Reference proteome</keyword>
<sequence>MTMTLAAIADAVIQKAGKRPRFIVAIAGPPGAGKSTLADALQEELTRRGEKSAVLPMDGFHMDNGILEERGLLKRKGAPETFDVRAFIDIVEAVRKADEEVLVPVFDRSREIAIASARVVAPETRIILAEGNYLLLDEAPWTRLDGMFDLTIFVGPSYEVLEERLRQRWIHYGLDDAGIEWKLYGNDLPNGKRIIDHSRPADIAIEIFETA</sequence>
<keyword evidence="2" id="KW-0808">Transferase</keyword>
<gene>
    <name evidence="2" type="ORF">GGD55_000355</name>
</gene>
<comment type="caution">
    <text evidence="2">The sequence shown here is derived from an EMBL/GenBank/DDBJ whole genome shotgun (WGS) entry which is preliminary data.</text>
</comment>